<accession>A0A6A1UGT1</accession>
<keyword evidence="5" id="KW-1185">Reference proteome</keyword>
<evidence type="ECO:0000256" key="1">
    <source>
        <dbReference type="SAM" id="Coils"/>
    </source>
</evidence>
<dbReference type="Proteomes" id="UP000516437">
    <property type="component" value="Unassembled WGS sequence"/>
</dbReference>
<feature type="coiled-coil region" evidence="1">
    <location>
        <begin position="107"/>
        <end position="134"/>
    </location>
</feature>
<dbReference type="EMBL" id="RXIC02000462">
    <property type="protein sequence ID" value="KAB1199466.1"/>
    <property type="molecule type" value="Genomic_DNA"/>
</dbReference>
<evidence type="ECO:0000256" key="2">
    <source>
        <dbReference type="SAM" id="MobiDB-lite"/>
    </source>
</evidence>
<evidence type="ECO:0000313" key="4">
    <source>
        <dbReference type="EMBL" id="KAB1199466.1"/>
    </source>
</evidence>
<reference evidence="4 5" key="2">
    <citation type="journal article" date="2019" name="Plant Biotechnol. J.">
        <title>The red bayberry genome and genetic basis of sex determination.</title>
        <authorList>
            <person name="Jia H.M."/>
            <person name="Jia H.J."/>
            <person name="Cai Q.L."/>
            <person name="Wang Y."/>
            <person name="Zhao H.B."/>
            <person name="Yang W.F."/>
            <person name="Wang G.Y."/>
            <person name="Li Y.H."/>
            <person name="Zhan D.L."/>
            <person name="Shen Y.T."/>
            <person name="Niu Q.F."/>
            <person name="Chang L."/>
            <person name="Qiu J."/>
            <person name="Zhao L."/>
            <person name="Xie H.B."/>
            <person name="Fu W.Y."/>
            <person name="Jin J."/>
            <person name="Li X.W."/>
            <person name="Jiao Y."/>
            <person name="Zhou C.C."/>
            <person name="Tu T."/>
            <person name="Chai C.Y."/>
            <person name="Gao J.L."/>
            <person name="Fan L.J."/>
            <person name="van de Weg E."/>
            <person name="Wang J.Y."/>
            <person name="Gao Z.S."/>
        </authorList>
    </citation>
    <scope>NUCLEOTIDE SEQUENCE [LARGE SCALE GENOMIC DNA]</scope>
    <source>
        <tissue evidence="4">Leaves</tissue>
    </source>
</reference>
<name>A0A6A1UGT1_9ROSI</name>
<sequence>MSSGSAPVSALDRDRDDSTKTRSISELISTLRTAYRMNVFDQVEEILVAREAEWKSQIEDVKKNNSLLHEQYEVQKLDLCCLEEELSKQKKENKDLKRLVAVEKGARDVAEQKERTAEERYEKLLEDVKKGEQEEEKSVIFKLRKKCRELECSKVMADGEIELWKGRFRALEIRVSSLEEDTAMLVNAGLQVSKNCYGNASEIEEKGSSGKSGLKNGNHTVPLTSQVNGLDCKGNTSIARDGGLTLHSSIEGNGDLQSAGKAAYASNFCSDVHHHDSVNLGNALPISYLTASARTSSGSIILISASDDDCALGGTLCGKEMNSENFADKVCPDTTPLVDGSRILKRKHHSSVNMSENANGDSYEEEDDIYQTSKQKMKQRQELDKLMDMLDDSSSSSDSDDSFSFLNHTSLLGPRNRNNPCFEFEEDMIAEFEKDAELCMKAVCALYRQQTSVSKSPMCLEFSSNQSPGFNKYDALRGTTLAEFLIDGDTEGKLRKSATELEQHDKNGLSDCKRLAIGHSKQLFEIFRK</sequence>
<dbReference type="EMBL" id="RXIC02000462">
    <property type="protein sequence ID" value="KAB1199461.1"/>
    <property type="molecule type" value="Genomic_DNA"/>
</dbReference>
<dbReference type="OrthoDB" id="1899721at2759"/>
<reference evidence="4" key="3">
    <citation type="submission" date="2019-09" db="EMBL/GenBank/DDBJ databases">
        <authorList>
            <person name="Gao Z."/>
        </authorList>
    </citation>
    <scope>NUCLEOTIDE SEQUENCE</scope>
    <source>
        <tissue evidence="4">Leaves</tissue>
    </source>
</reference>
<protein>
    <submittedName>
        <fullName evidence="4">Uncharacterized protein</fullName>
    </submittedName>
</protein>
<evidence type="ECO:0000313" key="3">
    <source>
        <dbReference type="EMBL" id="KAB1199461.1"/>
    </source>
</evidence>
<dbReference type="PANTHER" id="PTHR34380">
    <property type="entry name" value="BNAA03G12380D PROTEIN"/>
    <property type="match status" value="1"/>
</dbReference>
<dbReference type="PANTHER" id="PTHR34380:SF8">
    <property type="entry name" value="DNA DOUBLE-STRAND BREAK REPAIR RAD50 ATPASE"/>
    <property type="match status" value="1"/>
</dbReference>
<comment type="caution">
    <text evidence="4">The sequence shown here is derived from an EMBL/GenBank/DDBJ whole genome shotgun (WGS) entry which is preliminary data.</text>
</comment>
<evidence type="ECO:0000313" key="5">
    <source>
        <dbReference type="Proteomes" id="UP000516437"/>
    </source>
</evidence>
<feature type="region of interest" description="Disordered" evidence="2">
    <location>
        <begin position="348"/>
        <end position="381"/>
    </location>
</feature>
<reference evidence="4" key="1">
    <citation type="submission" date="2018-07" db="EMBL/GenBank/DDBJ databases">
        <authorList>
            <person name="Gao Z.-S."/>
            <person name="Jia H.-M."/>
            <person name="Jia H.-J."/>
            <person name="Cai Q.-L."/>
            <person name="Wang Y."/>
            <person name="Zhao H.-B."/>
        </authorList>
    </citation>
    <scope>NUCLEOTIDE SEQUENCE</scope>
    <source>
        <tissue evidence="4">Leaves</tissue>
    </source>
</reference>
<keyword evidence="1" id="KW-0175">Coiled coil</keyword>
<dbReference type="AlphaFoldDB" id="A0A6A1UGT1"/>
<gene>
    <name evidence="3" type="ORF">CJ030_MR0G022999</name>
    <name evidence="4" type="ORF">CJ030_MR0G023004</name>
</gene>
<feature type="compositionally biased region" description="Polar residues" evidence="2">
    <location>
        <begin position="351"/>
        <end position="360"/>
    </location>
</feature>
<proteinExistence type="predicted"/>
<organism evidence="4 5">
    <name type="scientific">Morella rubra</name>
    <name type="common">Chinese bayberry</name>
    <dbReference type="NCBI Taxonomy" id="262757"/>
    <lineage>
        <taxon>Eukaryota</taxon>
        <taxon>Viridiplantae</taxon>
        <taxon>Streptophyta</taxon>
        <taxon>Embryophyta</taxon>
        <taxon>Tracheophyta</taxon>
        <taxon>Spermatophyta</taxon>
        <taxon>Magnoliopsida</taxon>
        <taxon>eudicotyledons</taxon>
        <taxon>Gunneridae</taxon>
        <taxon>Pentapetalae</taxon>
        <taxon>rosids</taxon>
        <taxon>fabids</taxon>
        <taxon>Fagales</taxon>
        <taxon>Myricaceae</taxon>
        <taxon>Morella</taxon>
    </lineage>
</organism>